<keyword evidence="3" id="KW-1185">Reference proteome</keyword>
<gene>
    <name evidence="2" type="ORF">LF1_37480</name>
</gene>
<feature type="transmembrane region" description="Helical" evidence="1">
    <location>
        <begin position="12"/>
        <end position="32"/>
    </location>
</feature>
<dbReference type="Proteomes" id="UP000322699">
    <property type="component" value="Unassembled WGS sequence"/>
</dbReference>
<dbReference type="PANTHER" id="PTHR34351:SF1">
    <property type="entry name" value="SLR1927 PROTEIN"/>
    <property type="match status" value="1"/>
</dbReference>
<dbReference type="AlphaFoldDB" id="A0A5B1CLH9"/>
<dbReference type="RefSeq" id="WP_160148174.1">
    <property type="nucleotide sequence ID" value="NZ_LWSK01000013.1"/>
</dbReference>
<reference evidence="2 3" key="1">
    <citation type="submission" date="2019-08" db="EMBL/GenBank/DDBJ databases">
        <title>Deep-cultivation of Planctomycetes and their phenomic and genomic characterization uncovers novel biology.</title>
        <authorList>
            <person name="Wiegand S."/>
            <person name="Jogler M."/>
            <person name="Boedeker C."/>
            <person name="Pinto D."/>
            <person name="Vollmers J."/>
            <person name="Rivas-Marin E."/>
            <person name="Kohn T."/>
            <person name="Peeters S.H."/>
            <person name="Heuer A."/>
            <person name="Rast P."/>
            <person name="Oberbeckmann S."/>
            <person name="Bunk B."/>
            <person name="Jeske O."/>
            <person name="Meyerdierks A."/>
            <person name="Storesund J.E."/>
            <person name="Kallscheuer N."/>
            <person name="Luecker S."/>
            <person name="Lage O.M."/>
            <person name="Pohl T."/>
            <person name="Merkel B.J."/>
            <person name="Hornburger P."/>
            <person name="Mueller R.-W."/>
            <person name="Bruemmer F."/>
            <person name="Labrenz M."/>
            <person name="Spormann A.M."/>
            <person name="Op Den Camp H."/>
            <person name="Overmann J."/>
            <person name="Amann R."/>
            <person name="Jetten M.S.M."/>
            <person name="Mascher T."/>
            <person name="Medema M.H."/>
            <person name="Devos D.P."/>
            <person name="Kaster A.-K."/>
            <person name="Ovreas L."/>
            <person name="Rohde M."/>
            <person name="Galperin M.Y."/>
            <person name="Jogler C."/>
        </authorList>
    </citation>
    <scope>NUCLEOTIDE SEQUENCE [LARGE SCALE GENOMIC DNA]</scope>
    <source>
        <strain evidence="2 3">LF1</strain>
    </source>
</reference>
<accession>A0A5B1CLH9</accession>
<name>A0A5B1CLH9_9BACT</name>
<dbReference type="EMBL" id="VRLW01000001">
    <property type="protein sequence ID" value="KAA1261202.1"/>
    <property type="molecule type" value="Genomic_DNA"/>
</dbReference>
<keyword evidence="1" id="KW-0812">Transmembrane</keyword>
<organism evidence="2 3">
    <name type="scientific">Rubripirellula obstinata</name>
    <dbReference type="NCBI Taxonomy" id="406547"/>
    <lineage>
        <taxon>Bacteria</taxon>
        <taxon>Pseudomonadati</taxon>
        <taxon>Planctomycetota</taxon>
        <taxon>Planctomycetia</taxon>
        <taxon>Pirellulales</taxon>
        <taxon>Pirellulaceae</taxon>
        <taxon>Rubripirellula</taxon>
    </lineage>
</organism>
<protein>
    <submittedName>
        <fullName evidence="2">Uncharacterized protein</fullName>
    </submittedName>
</protein>
<evidence type="ECO:0000313" key="3">
    <source>
        <dbReference type="Proteomes" id="UP000322699"/>
    </source>
</evidence>
<evidence type="ECO:0000313" key="2">
    <source>
        <dbReference type="EMBL" id="KAA1261202.1"/>
    </source>
</evidence>
<sequence>MPVSLLVGIRRSMTGASASLLLIAIVSLNIVWGYPWMGMFAATSTMLVIGIIVNRLLGPRLAVQLSLPNYAVSGDSFSVTMHLHHRGRLPTFDNRIGFENQPSRLLSNRERSIVPCDQQSFQMVPFIEANGRLQTHVSLKGFRRGIHILPPVEATTLFPFHLFECKRAWDGNASIAIAPAPLDRDKDVMCGALIDQISRWTRRWQSGDSFDFAGNREYEVGMPVRRWDFRSWARLGRPIVQEFQSPSTRMATIIVDSSVDTSIHSDKSVKEQEADFEQLLRWVATAIEHWSRLSVATRMYVSSEPASAFLGSDYLGVSDLPKLMVQLAAATMIEANESERRIETVLGNVDPKSVILFTVRKRFGPNQGDQDVGMTHQTEYRDSSIGQVNIVRYESEPKLRGNAVPDLAEVRDAS</sequence>
<comment type="caution">
    <text evidence="2">The sequence shown here is derived from an EMBL/GenBank/DDBJ whole genome shotgun (WGS) entry which is preliminary data.</text>
</comment>
<proteinExistence type="predicted"/>
<keyword evidence="1" id="KW-0472">Membrane</keyword>
<keyword evidence="1" id="KW-1133">Transmembrane helix</keyword>
<evidence type="ECO:0000256" key="1">
    <source>
        <dbReference type="SAM" id="Phobius"/>
    </source>
</evidence>
<dbReference type="PANTHER" id="PTHR34351">
    <property type="entry name" value="SLR1927 PROTEIN-RELATED"/>
    <property type="match status" value="1"/>
</dbReference>